<dbReference type="AlphaFoldDB" id="A0A4Q0P9X9"/>
<evidence type="ECO:0000313" key="1">
    <source>
        <dbReference type="EMBL" id="RXG23544.1"/>
    </source>
</evidence>
<comment type="caution">
    <text evidence="1">The sequence shown here is derived from an EMBL/GenBank/DDBJ whole genome shotgun (WGS) entry which is preliminary data.</text>
</comment>
<dbReference type="OrthoDB" id="1159446at2"/>
<keyword evidence="2" id="KW-1185">Reference proteome</keyword>
<dbReference type="Proteomes" id="UP000289238">
    <property type="component" value="Unassembled WGS sequence"/>
</dbReference>
<reference evidence="1 2" key="1">
    <citation type="submission" date="2018-07" db="EMBL/GenBank/DDBJ databases">
        <title>Leeuwenhoekiella genomics.</title>
        <authorList>
            <person name="Tahon G."/>
            <person name="Willems A."/>
        </authorList>
    </citation>
    <scope>NUCLEOTIDE SEQUENCE [LARGE SCALE GENOMIC DNA]</scope>
    <source>
        <strain evidence="1 2">LMG 22550</strain>
    </source>
</reference>
<protein>
    <submittedName>
        <fullName evidence="1">Uncharacterized protein</fullName>
    </submittedName>
</protein>
<organism evidence="1 2">
    <name type="scientific">Leeuwenhoekiella aequorea</name>
    <dbReference type="NCBI Taxonomy" id="283736"/>
    <lineage>
        <taxon>Bacteria</taxon>
        <taxon>Pseudomonadati</taxon>
        <taxon>Bacteroidota</taxon>
        <taxon>Flavobacteriia</taxon>
        <taxon>Flavobacteriales</taxon>
        <taxon>Flavobacteriaceae</taxon>
        <taxon>Leeuwenhoekiella</taxon>
    </lineage>
</organism>
<accession>A0A4Q0P9X9</accession>
<dbReference type="RefSeq" id="WP_128757064.1">
    <property type="nucleotide sequence ID" value="NZ_QOVM01000002.1"/>
</dbReference>
<sequence>MKKFLYLFFAVIVMESCDDGDLIVTSFDFTDLDINYCSTVNIDSDDTVITNYIFYKINSETNESLAFTLSTSDPILEAPSTTGAYTYNLGNNADSFISYRIYNGTVDSDYFCSKIPPASPVVNQEYISDEGSLTIVTEGDYNDRDGIDSEYEMLLEDADGNLTEDLDGDGIPNIYDFDDDGDNVPTNQEGVVLNTDGSINYEESLDTDGDGRPNFIDNDDDGDGVLTINEDADKDLNPNNDTTDISVGQDYLNNNVSIDYGVTTYRIHTYYLEDITLTINISNAVFVSDNGEETIRQQTLFFGEYSAPDQTITTTPAF</sequence>
<dbReference type="EMBL" id="QOVM01000002">
    <property type="protein sequence ID" value="RXG23544.1"/>
    <property type="molecule type" value="Genomic_DNA"/>
</dbReference>
<proteinExistence type="predicted"/>
<gene>
    <name evidence="1" type="ORF">DSM00_1159</name>
</gene>
<evidence type="ECO:0000313" key="2">
    <source>
        <dbReference type="Proteomes" id="UP000289238"/>
    </source>
</evidence>
<name>A0A4Q0P9X9_9FLAO</name>